<proteinExistence type="predicted"/>
<keyword evidence="3" id="KW-1185">Reference proteome</keyword>
<dbReference type="Pfam" id="PF07009">
    <property type="entry name" value="NusG_II"/>
    <property type="match status" value="1"/>
</dbReference>
<accession>A0ABV1F0V5</accession>
<feature type="transmembrane region" description="Helical" evidence="1">
    <location>
        <begin position="12"/>
        <end position="32"/>
    </location>
</feature>
<keyword evidence="1" id="KW-0472">Membrane</keyword>
<name>A0ABV1F0V5_9BACI</name>
<dbReference type="Proteomes" id="UP001465426">
    <property type="component" value="Unassembled WGS sequence"/>
</dbReference>
<organism evidence="2 3">
    <name type="scientific">Niallia hominis</name>
    <dbReference type="NCBI Taxonomy" id="3133173"/>
    <lineage>
        <taxon>Bacteria</taxon>
        <taxon>Bacillati</taxon>
        <taxon>Bacillota</taxon>
        <taxon>Bacilli</taxon>
        <taxon>Bacillales</taxon>
        <taxon>Bacillaceae</taxon>
        <taxon>Niallia</taxon>
    </lineage>
</organism>
<dbReference type="RefSeq" id="WP_251629493.1">
    <property type="nucleotide sequence ID" value="NZ_JBBMFN010000039.1"/>
</dbReference>
<evidence type="ECO:0000313" key="3">
    <source>
        <dbReference type="Proteomes" id="UP001465426"/>
    </source>
</evidence>
<comment type="caution">
    <text evidence="2">The sequence shown here is derived from an EMBL/GenBank/DDBJ whole genome shotgun (WGS) entry which is preliminary data.</text>
</comment>
<dbReference type="CDD" id="cd09846">
    <property type="entry name" value="DUF1312"/>
    <property type="match status" value="1"/>
</dbReference>
<evidence type="ECO:0000256" key="1">
    <source>
        <dbReference type="SAM" id="Phobius"/>
    </source>
</evidence>
<dbReference type="EMBL" id="JBBMFN010000039">
    <property type="protein sequence ID" value="MEQ2466992.1"/>
    <property type="molecule type" value="Genomic_DNA"/>
</dbReference>
<dbReference type="Gene3D" id="2.60.320.10">
    <property type="entry name" value="N-utilization substance G protein NusG, insert domain"/>
    <property type="match status" value="1"/>
</dbReference>
<keyword evidence="1" id="KW-0812">Transmembrane</keyword>
<evidence type="ECO:0000313" key="2">
    <source>
        <dbReference type="EMBL" id="MEQ2466992.1"/>
    </source>
</evidence>
<keyword evidence="1" id="KW-1133">Transmembrane helix</keyword>
<dbReference type="InterPro" id="IPR038690">
    <property type="entry name" value="NusG_2_sf"/>
</dbReference>
<gene>
    <name evidence="2" type="ORF">WMO63_15140</name>
</gene>
<reference evidence="2 3" key="1">
    <citation type="submission" date="2024-03" db="EMBL/GenBank/DDBJ databases">
        <title>Human intestinal bacterial collection.</title>
        <authorList>
            <person name="Pauvert C."/>
            <person name="Hitch T.C.A."/>
            <person name="Clavel T."/>
        </authorList>
    </citation>
    <scope>NUCLEOTIDE SEQUENCE [LARGE SCALE GENOMIC DNA]</scope>
    <source>
        <strain evidence="2 3">CLA-SR-H024</strain>
    </source>
</reference>
<protein>
    <submittedName>
        <fullName evidence="2">NusG domain II-containing protein</fullName>
    </submittedName>
</protein>
<sequence length="141" mass="15645">MKTAFHMIKPWDIIITIFLLILSLVPLSIFSFQQSKINAQMEDTEYVAVISVDGDELKRVKLTGHTGTEFLNIPEIKCTPKTVEIKDESIRIKSSTCPEQICVNTGYISKPGPSIICLPHRVVISVETIGGNIDDEVIISS</sequence>